<evidence type="ECO:0000256" key="1">
    <source>
        <dbReference type="SAM" id="MobiDB-lite"/>
    </source>
</evidence>
<dbReference type="Proteomes" id="UP000433577">
    <property type="component" value="Chromosome 4"/>
</dbReference>
<evidence type="ECO:0000313" key="6">
    <source>
        <dbReference type="EMBL" id="QGZ66794.1"/>
    </source>
</evidence>
<dbReference type="CDD" id="cd01948">
    <property type="entry name" value="EAL"/>
    <property type="match status" value="1"/>
</dbReference>
<dbReference type="GO" id="GO:0007165">
    <property type="term" value="P:signal transduction"/>
    <property type="evidence" value="ECO:0007669"/>
    <property type="project" value="InterPro"/>
</dbReference>
<dbReference type="PROSITE" id="PS50885">
    <property type="entry name" value="HAMP"/>
    <property type="match status" value="1"/>
</dbReference>
<keyword evidence="2" id="KW-1133">Transmembrane helix</keyword>
<protein>
    <submittedName>
        <fullName evidence="6">EAL domain-containing protein</fullName>
    </submittedName>
</protein>
<proteinExistence type="predicted"/>
<dbReference type="KEGG" id="pacs:FAZ98_34215"/>
<dbReference type="Gene3D" id="3.20.20.450">
    <property type="entry name" value="EAL domain"/>
    <property type="match status" value="1"/>
</dbReference>
<dbReference type="EMBL" id="CP046916">
    <property type="protein sequence ID" value="QGZ66794.1"/>
    <property type="molecule type" value="Genomic_DNA"/>
</dbReference>
<dbReference type="SUPFAM" id="SSF55073">
    <property type="entry name" value="Nucleotide cyclase"/>
    <property type="match status" value="1"/>
</dbReference>
<sequence>MHSRAIDAIRTASIHHPVNSPSQLSTQFGHACSALMQRSSPLKKPCQWLKQRGGAAVKRAKFTCIHRSHEIPGVNPAIDHPSPRYLGAQHRHAHARRVAQPSCIAVAFAAASFAFDRGNPSTRYVAPLRRAPSRGAVAHASHLMNGIREMNQEAFATLHHGDAAVPAGAWYARARAALRASLRKRTKLFISMFFALFAMQTALLASQLVAIGHALERADTLWNDRPANAANEMPTLPAQPSTSAVPALTASRAAGQTWHREADDVRSRLHRTLESAFAIALTTLAFGLLLLRHLELTLLRPLKTLTDSLVRLAHGEDMRALPPLNRSDEIGALARAFDTLCEKSHELKMAHEATRAAEAQAQTLARHDPLTGLPNRRLLAAELATALEATQRHSTDYLVLVIDLDRFKPVNDFHGHAAGDTVLCEIAARLRRVVRDGDTVARLGGDEFAVLVRVHRDDHVEAASELAQRLLAAIRAPIDIGKVRINVDASIGIACIPRDGGDPDALLRAADIAMYRAKCEGKSTYRFFEQKMDDELRLQASLESDLRRALAGGEIRPFYQPLVRLADGQTTGFEVLARWHHEQRGWISPDVFVPLIEQMGISPAFTASILRRACRDALRWPQRYHLALNLSPAQFKDTQLAALLLTILADEGMPPERLEIEITESALMHNFDVARAVLADFRRAGLRMALDDFGTGYSSLQRLRELKVDKVKIDRSFVLSMATCNESAKIVDAIIALSSSLGMATVAEGVETAEIARTLAAKGCDYAQGYFFGKAMAAREIDALLDIDLSQSESHHKWLIEAA</sequence>
<dbReference type="PROSITE" id="PS50883">
    <property type="entry name" value="EAL"/>
    <property type="match status" value="1"/>
</dbReference>
<dbReference type="SMART" id="SM00052">
    <property type="entry name" value="EAL"/>
    <property type="match status" value="1"/>
</dbReference>
<keyword evidence="2" id="KW-0812">Transmembrane</keyword>
<dbReference type="InterPro" id="IPR003660">
    <property type="entry name" value="HAMP_dom"/>
</dbReference>
<dbReference type="Gene3D" id="3.30.70.270">
    <property type="match status" value="1"/>
</dbReference>
<feature type="region of interest" description="Disordered" evidence="1">
    <location>
        <begin position="1"/>
        <end position="20"/>
    </location>
</feature>
<dbReference type="SUPFAM" id="SSF158472">
    <property type="entry name" value="HAMP domain-like"/>
    <property type="match status" value="1"/>
</dbReference>
<dbReference type="InterPro" id="IPR000160">
    <property type="entry name" value="GGDEF_dom"/>
</dbReference>
<feature type="domain" description="EAL" evidence="3">
    <location>
        <begin position="539"/>
        <end position="789"/>
    </location>
</feature>
<name>A0A7Z2GSA8_9BURK</name>
<evidence type="ECO:0000259" key="3">
    <source>
        <dbReference type="PROSITE" id="PS50883"/>
    </source>
</evidence>
<dbReference type="CDD" id="cd01949">
    <property type="entry name" value="GGDEF"/>
    <property type="match status" value="1"/>
</dbReference>
<dbReference type="InterPro" id="IPR001633">
    <property type="entry name" value="EAL_dom"/>
</dbReference>
<dbReference type="NCBIfam" id="TIGR00254">
    <property type="entry name" value="GGDEF"/>
    <property type="match status" value="1"/>
</dbReference>
<dbReference type="GO" id="GO:0003824">
    <property type="term" value="F:catalytic activity"/>
    <property type="evidence" value="ECO:0007669"/>
    <property type="project" value="UniProtKB-ARBA"/>
</dbReference>
<feature type="domain" description="HAMP" evidence="4">
    <location>
        <begin position="296"/>
        <end position="349"/>
    </location>
</feature>
<reference evidence="6 7" key="1">
    <citation type="submission" date="2019-12" db="EMBL/GenBank/DDBJ databases">
        <title>Paraburkholderia acidiphila 7Q-K02 sp. nov and Paraburkholderia acidisoli DHF22 sp. nov., two strains isolated from forest soil.</title>
        <authorList>
            <person name="Gao Z."/>
            <person name="Qiu L."/>
        </authorList>
    </citation>
    <scope>NUCLEOTIDE SEQUENCE [LARGE SCALE GENOMIC DNA]</scope>
    <source>
        <strain evidence="6 7">DHF22</strain>
    </source>
</reference>
<dbReference type="PROSITE" id="PS50887">
    <property type="entry name" value="GGDEF"/>
    <property type="match status" value="1"/>
</dbReference>
<dbReference type="SUPFAM" id="SSF141868">
    <property type="entry name" value="EAL domain-like"/>
    <property type="match status" value="1"/>
</dbReference>
<evidence type="ECO:0000256" key="2">
    <source>
        <dbReference type="SAM" id="Phobius"/>
    </source>
</evidence>
<dbReference type="InterPro" id="IPR029787">
    <property type="entry name" value="Nucleotide_cyclase"/>
</dbReference>
<dbReference type="InterPro" id="IPR043128">
    <property type="entry name" value="Rev_trsase/Diguanyl_cyclase"/>
</dbReference>
<dbReference type="GO" id="GO:0016020">
    <property type="term" value="C:membrane"/>
    <property type="evidence" value="ECO:0007669"/>
    <property type="project" value="InterPro"/>
</dbReference>
<dbReference type="AlphaFoldDB" id="A0A7Z2GSA8"/>
<dbReference type="Pfam" id="PF00563">
    <property type="entry name" value="EAL"/>
    <property type="match status" value="1"/>
</dbReference>
<dbReference type="FunFam" id="3.30.70.270:FF:000001">
    <property type="entry name" value="Diguanylate cyclase domain protein"/>
    <property type="match status" value="1"/>
</dbReference>
<dbReference type="Pfam" id="PF00990">
    <property type="entry name" value="GGDEF"/>
    <property type="match status" value="1"/>
</dbReference>
<evidence type="ECO:0000259" key="4">
    <source>
        <dbReference type="PROSITE" id="PS50885"/>
    </source>
</evidence>
<feature type="transmembrane region" description="Helical" evidence="2">
    <location>
        <begin position="188"/>
        <end position="215"/>
    </location>
</feature>
<dbReference type="PANTHER" id="PTHR44757">
    <property type="entry name" value="DIGUANYLATE CYCLASE DGCP"/>
    <property type="match status" value="1"/>
</dbReference>
<dbReference type="InterPro" id="IPR052155">
    <property type="entry name" value="Biofilm_reg_signaling"/>
</dbReference>
<accession>A0A7Z2GSA8</accession>
<gene>
    <name evidence="6" type="ORF">FAZ98_34215</name>
</gene>
<organism evidence="6 7">
    <name type="scientific">Paraburkholderia acidisoli</name>
    <dbReference type="NCBI Taxonomy" id="2571748"/>
    <lineage>
        <taxon>Bacteria</taxon>
        <taxon>Pseudomonadati</taxon>
        <taxon>Pseudomonadota</taxon>
        <taxon>Betaproteobacteria</taxon>
        <taxon>Burkholderiales</taxon>
        <taxon>Burkholderiaceae</taxon>
        <taxon>Paraburkholderia</taxon>
    </lineage>
</organism>
<evidence type="ECO:0000313" key="7">
    <source>
        <dbReference type="Proteomes" id="UP000433577"/>
    </source>
</evidence>
<dbReference type="Pfam" id="PF00672">
    <property type="entry name" value="HAMP"/>
    <property type="match status" value="1"/>
</dbReference>
<dbReference type="CDD" id="cd06225">
    <property type="entry name" value="HAMP"/>
    <property type="match status" value="1"/>
</dbReference>
<evidence type="ECO:0000259" key="5">
    <source>
        <dbReference type="PROSITE" id="PS50887"/>
    </source>
</evidence>
<dbReference type="SMART" id="SM00267">
    <property type="entry name" value="GGDEF"/>
    <property type="match status" value="1"/>
</dbReference>
<dbReference type="Gene3D" id="6.10.340.10">
    <property type="match status" value="1"/>
</dbReference>
<keyword evidence="7" id="KW-1185">Reference proteome</keyword>
<feature type="domain" description="GGDEF" evidence="5">
    <location>
        <begin position="395"/>
        <end position="530"/>
    </location>
</feature>
<keyword evidence="2" id="KW-0472">Membrane</keyword>
<dbReference type="InterPro" id="IPR035919">
    <property type="entry name" value="EAL_sf"/>
</dbReference>
<dbReference type="PANTHER" id="PTHR44757:SF2">
    <property type="entry name" value="BIOFILM ARCHITECTURE MAINTENANCE PROTEIN MBAA"/>
    <property type="match status" value="1"/>
</dbReference>